<dbReference type="InterPro" id="IPR011990">
    <property type="entry name" value="TPR-like_helical_dom_sf"/>
</dbReference>
<organism evidence="1 2">
    <name type="scientific">Candidatus Nitrohelix vancouverensis</name>
    <dbReference type="NCBI Taxonomy" id="2705534"/>
    <lineage>
        <taxon>Bacteria</taxon>
        <taxon>Pseudomonadati</taxon>
        <taxon>Nitrospinota/Tectimicrobiota group</taxon>
        <taxon>Nitrospinota</taxon>
        <taxon>Nitrospinia</taxon>
        <taxon>Nitrospinales</taxon>
        <taxon>Nitrospinaceae</taxon>
        <taxon>Candidatus Nitrohelix</taxon>
    </lineage>
</organism>
<evidence type="ECO:0008006" key="3">
    <source>
        <dbReference type="Google" id="ProtNLM"/>
    </source>
</evidence>
<proteinExistence type="predicted"/>
<dbReference type="Proteomes" id="UP000594464">
    <property type="component" value="Chromosome"/>
</dbReference>
<evidence type="ECO:0000313" key="1">
    <source>
        <dbReference type="EMBL" id="QPJ64971.1"/>
    </source>
</evidence>
<dbReference type="Gene3D" id="1.25.40.10">
    <property type="entry name" value="Tetratricopeptide repeat domain"/>
    <property type="match status" value="1"/>
</dbReference>
<protein>
    <recommendedName>
        <fullName evidence="3">Tetratricopeptide repeat protein</fullName>
    </recommendedName>
</protein>
<name>A0A7T0C1S8_9BACT</name>
<dbReference type="AlphaFoldDB" id="A0A7T0C1S8"/>
<sequence length="228" mass="25790">MRSLRPIEFKFIVSACLILTLAGAALINNFHAPPEEGPLTPPIDSPDEAGRYIQMASQNFFYHEYDEALENYQHAIQILEARGDFRRAARLYESIGDVHKFFHDLQAAEENYIFAIDYHARIGDTIGAGKAMTHLAELEIEKGAPDNAEIWYVKAVDTVKTLEPSRAQAEVYERLGRYYWNAKRDADALPIIARARDIFAALKHQAGYDHMAALIKAVKSRQRSQQPG</sequence>
<reference evidence="2" key="1">
    <citation type="submission" date="2020-02" db="EMBL/GenBank/DDBJ databases">
        <title>Genomic and physiological characterization of two novel Nitrospinaceae genera.</title>
        <authorList>
            <person name="Mueller A.J."/>
            <person name="Jung M.-Y."/>
            <person name="Strachan C.R."/>
            <person name="Herbold C.W."/>
            <person name="Kirkegaard R.H."/>
            <person name="Daims H."/>
        </authorList>
    </citation>
    <scope>NUCLEOTIDE SEQUENCE [LARGE SCALE GENOMIC DNA]</scope>
</reference>
<dbReference type="PANTHER" id="PTHR10098:SF108">
    <property type="entry name" value="TETRATRICOPEPTIDE REPEAT PROTEIN 28"/>
    <property type="match status" value="1"/>
</dbReference>
<accession>A0A7T0C1S8</accession>
<gene>
    <name evidence="1" type="ORF">G3M78_06050</name>
</gene>
<dbReference type="Pfam" id="PF14938">
    <property type="entry name" value="SNAP"/>
    <property type="match status" value="1"/>
</dbReference>
<dbReference type="SUPFAM" id="SSF48452">
    <property type="entry name" value="TPR-like"/>
    <property type="match status" value="1"/>
</dbReference>
<dbReference type="EMBL" id="CP048620">
    <property type="protein sequence ID" value="QPJ64971.1"/>
    <property type="molecule type" value="Genomic_DNA"/>
</dbReference>
<dbReference type="KEGG" id="nva:G3M78_06050"/>
<evidence type="ECO:0000313" key="2">
    <source>
        <dbReference type="Proteomes" id="UP000594464"/>
    </source>
</evidence>
<dbReference type="PANTHER" id="PTHR10098">
    <property type="entry name" value="RAPSYN-RELATED"/>
    <property type="match status" value="1"/>
</dbReference>